<proteinExistence type="predicted"/>
<evidence type="ECO:0000313" key="3">
    <source>
        <dbReference type="Proteomes" id="UP000050437"/>
    </source>
</evidence>
<comment type="caution">
    <text evidence="1">The sequence shown here is derived from an EMBL/GenBank/DDBJ whole genome shotgun (WGS) entry which is preliminary data.</text>
</comment>
<reference evidence="2 4" key="2">
    <citation type="submission" date="2018-10" db="EMBL/GenBank/DDBJ databases">
        <title>An outbreak of IMP-63 producing strain in France.</title>
        <authorList>
            <person name="Bour M."/>
            <person name="Liapis E."/>
            <person name="Plesiat P."/>
        </authorList>
    </citation>
    <scope>NUCLEOTIDE SEQUENCE [LARGE SCALE GENOMIC DNA]</scope>
    <source>
        <strain evidence="2 4">12917</strain>
    </source>
</reference>
<evidence type="ECO:0000313" key="4">
    <source>
        <dbReference type="Proteomes" id="UP000278162"/>
    </source>
</evidence>
<accession>A0A0P7DDG6</accession>
<name>A0A0P7DDG6_PSEPU</name>
<dbReference type="Proteomes" id="UP000050437">
    <property type="component" value="Unassembled WGS sequence"/>
</dbReference>
<reference evidence="1 3" key="1">
    <citation type="submission" date="2015-10" db="EMBL/GenBank/DDBJ databases">
        <title>Pseudomonas putida clinical strains.</title>
        <authorList>
            <person name="Molina L."/>
            <person name="Udaondo Z."/>
        </authorList>
    </citation>
    <scope>NUCLEOTIDE SEQUENCE [LARGE SCALE GENOMIC DNA]</scope>
    <source>
        <strain evidence="1 3">HB13667</strain>
    </source>
</reference>
<sequence length="120" mass="13743">MLTKHNETKQVKGLYLGTCLMGNQSLAKFLLEEPTTHLDWVAGYKEEVDWIDGSAIDMIFFSKLAEEYRKNSSRRQGKKSPRQMAHTAGSELLQLVPGAHSRYGFNIFMHESRKLTSMFT</sequence>
<evidence type="ECO:0000313" key="1">
    <source>
        <dbReference type="EMBL" id="KPM68634.1"/>
    </source>
</evidence>
<evidence type="ECO:0000313" key="2">
    <source>
        <dbReference type="EMBL" id="RNF91533.1"/>
    </source>
</evidence>
<protein>
    <submittedName>
        <fullName evidence="1">Uncharacterized protein</fullName>
    </submittedName>
</protein>
<dbReference type="EMBL" id="RJAI01000018">
    <property type="protein sequence ID" value="RNF91533.1"/>
    <property type="molecule type" value="Genomic_DNA"/>
</dbReference>
<dbReference type="Proteomes" id="UP000278162">
    <property type="component" value="Unassembled WGS sequence"/>
</dbReference>
<dbReference type="EMBL" id="LKKS01000011">
    <property type="protein sequence ID" value="KPM68634.1"/>
    <property type="molecule type" value="Genomic_DNA"/>
</dbReference>
<organism evidence="1 3">
    <name type="scientific">Pseudomonas putida</name>
    <name type="common">Arthrobacter siderocapsulatus</name>
    <dbReference type="NCBI Taxonomy" id="303"/>
    <lineage>
        <taxon>Bacteria</taxon>
        <taxon>Pseudomonadati</taxon>
        <taxon>Pseudomonadota</taxon>
        <taxon>Gammaproteobacteria</taxon>
        <taxon>Pseudomonadales</taxon>
        <taxon>Pseudomonadaceae</taxon>
        <taxon>Pseudomonas</taxon>
    </lineage>
</organism>
<dbReference type="AlphaFoldDB" id="A0A0P7DDG6"/>
<gene>
    <name evidence="2" type="ORF">EFK07_08935</name>
    <name evidence="1" type="ORF">HB13667_01105</name>
</gene>